<protein>
    <submittedName>
        <fullName evidence="1">Polyketide cyclase/dehydrase and lipid transport</fullName>
    </submittedName>
</protein>
<proteinExistence type="predicted"/>
<comment type="caution">
    <text evidence="1">The sequence shown here is derived from an EMBL/GenBank/DDBJ whole genome shotgun (WGS) entry which is preliminary data.</text>
</comment>
<dbReference type="Gene3D" id="3.30.530.20">
    <property type="match status" value="1"/>
</dbReference>
<name>A0A4Z1A2L4_9LEPT</name>
<organism evidence="1 2">
    <name type="scientific">Leptospira jelokensis</name>
    <dbReference type="NCBI Taxonomy" id="2484931"/>
    <lineage>
        <taxon>Bacteria</taxon>
        <taxon>Pseudomonadati</taxon>
        <taxon>Spirochaetota</taxon>
        <taxon>Spirochaetia</taxon>
        <taxon>Leptospirales</taxon>
        <taxon>Leptospiraceae</taxon>
        <taxon>Leptospira</taxon>
    </lineage>
</organism>
<dbReference type="InterPro" id="IPR019587">
    <property type="entry name" value="Polyketide_cyclase/dehydratase"/>
</dbReference>
<dbReference type="EMBL" id="RQGH01000023">
    <property type="protein sequence ID" value="TGL67451.1"/>
    <property type="molecule type" value="Genomic_DNA"/>
</dbReference>
<dbReference type="SUPFAM" id="SSF55961">
    <property type="entry name" value="Bet v1-like"/>
    <property type="match status" value="1"/>
</dbReference>
<dbReference type="InterPro" id="IPR023393">
    <property type="entry name" value="START-like_dom_sf"/>
</dbReference>
<accession>A0A4Z1A2L4</accession>
<reference evidence="1" key="1">
    <citation type="journal article" date="2019" name="PLoS Negl. Trop. Dis.">
        <title>Revisiting the worldwide diversity of Leptospira species in the environment.</title>
        <authorList>
            <person name="Vincent A.T."/>
            <person name="Schiettekatte O."/>
            <person name="Bourhy P."/>
            <person name="Veyrier F.J."/>
            <person name="Picardeau M."/>
        </authorList>
    </citation>
    <scope>NUCLEOTIDE SEQUENCE [LARGE SCALE GENOMIC DNA]</scope>
    <source>
        <strain evidence="1">201702451</strain>
    </source>
</reference>
<dbReference type="Proteomes" id="UP000297567">
    <property type="component" value="Unassembled WGS sequence"/>
</dbReference>
<dbReference type="Pfam" id="PF10604">
    <property type="entry name" value="Polyketide_cyc2"/>
    <property type="match status" value="1"/>
</dbReference>
<keyword evidence="2" id="KW-1185">Reference proteome</keyword>
<gene>
    <name evidence="1" type="ORF">EHQ62_08590</name>
</gene>
<sequence>MIETKVDTLIHKPVEVVFAYVRDMTNQTAYNQSIHAVEVKNAEATEYKIQIDLGIFKLNEVYKIEDIIENQAIVASCTANGMKFTDRYEFVKEGNHCRLTISDKMELKGLFQLSEGLVKMNLKSQMTENLNRLKTILESKS</sequence>
<evidence type="ECO:0000313" key="1">
    <source>
        <dbReference type="EMBL" id="TGL67451.1"/>
    </source>
</evidence>
<evidence type="ECO:0000313" key="2">
    <source>
        <dbReference type="Proteomes" id="UP000297567"/>
    </source>
</evidence>
<dbReference type="RefSeq" id="WP_135641901.1">
    <property type="nucleotide sequence ID" value="NZ_RQGH01000023.1"/>
</dbReference>
<dbReference type="AlphaFoldDB" id="A0A4Z1A2L4"/>